<evidence type="ECO:0000313" key="2">
    <source>
        <dbReference type="Proteomes" id="UP001597475"/>
    </source>
</evidence>
<sequence>MVVTKFQGNSSQHKQGLARLPDDLRLAFHGAGEVAPPILSTVMPQTNAAAEEIECLLET</sequence>
<gene>
    <name evidence="1" type="ORF">ACFSR9_04405</name>
</gene>
<name>A0ABW5P2S9_9DEIO</name>
<protein>
    <submittedName>
        <fullName evidence="1">Uncharacterized protein</fullName>
    </submittedName>
</protein>
<proteinExistence type="predicted"/>
<dbReference type="RefSeq" id="WP_386843425.1">
    <property type="nucleotide sequence ID" value="NZ_JBHUMK010000014.1"/>
</dbReference>
<evidence type="ECO:0000313" key="1">
    <source>
        <dbReference type="EMBL" id="MFD2608683.1"/>
    </source>
</evidence>
<keyword evidence="2" id="KW-1185">Reference proteome</keyword>
<reference evidence="2" key="1">
    <citation type="journal article" date="2019" name="Int. J. Syst. Evol. Microbiol.">
        <title>The Global Catalogue of Microorganisms (GCM) 10K type strain sequencing project: providing services to taxonomists for standard genome sequencing and annotation.</title>
        <authorList>
            <consortium name="The Broad Institute Genomics Platform"/>
            <consortium name="The Broad Institute Genome Sequencing Center for Infectious Disease"/>
            <person name="Wu L."/>
            <person name="Ma J."/>
        </authorList>
    </citation>
    <scope>NUCLEOTIDE SEQUENCE [LARGE SCALE GENOMIC DNA]</scope>
    <source>
        <strain evidence="2">KCTC 33842</strain>
    </source>
</reference>
<organism evidence="1 2">
    <name type="scientific">Deinococcus taklimakanensis</name>
    <dbReference type="NCBI Taxonomy" id="536443"/>
    <lineage>
        <taxon>Bacteria</taxon>
        <taxon>Thermotogati</taxon>
        <taxon>Deinococcota</taxon>
        <taxon>Deinococci</taxon>
        <taxon>Deinococcales</taxon>
        <taxon>Deinococcaceae</taxon>
        <taxon>Deinococcus</taxon>
    </lineage>
</organism>
<dbReference type="Proteomes" id="UP001597475">
    <property type="component" value="Unassembled WGS sequence"/>
</dbReference>
<comment type="caution">
    <text evidence="1">The sequence shown here is derived from an EMBL/GenBank/DDBJ whole genome shotgun (WGS) entry which is preliminary data.</text>
</comment>
<dbReference type="EMBL" id="JBHUMK010000014">
    <property type="protein sequence ID" value="MFD2608683.1"/>
    <property type="molecule type" value="Genomic_DNA"/>
</dbReference>
<accession>A0ABW5P2S9</accession>